<proteinExistence type="inferred from homology"/>
<comment type="similarity">
    <text evidence="1">Belongs to the RelA/SpoT family.</text>
</comment>
<evidence type="ECO:0000256" key="1">
    <source>
        <dbReference type="ARBA" id="ARBA00007476"/>
    </source>
</evidence>
<dbReference type="CDD" id="cd01668">
    <property type="entry name" value="TGS_RSH"/>
    <property type="match status" value="1"/>
</dbReference>
<gene>
    <name evidence="3" type="ORF">S12H4_52626</name>
</gene>
<dbReference type="EMBL" id="BARW01033407">
    <property type="protein sequence ID" value="GAJ09433.1"/>
    <property type="molecule type" value="Genomic_DNA"/>
</dbReference>
<organism evidence="3">
    <name type="scientific">marine sediment metagenome</name>
    <dbReference type="NCBI Taxonomy" id="412755"/>
    <lineage>
        <taxon>unclassified sequences</taxon>
        <taxon>metagenomes</taxon>
        <taxon>ecological metagenomes</taxon>
    </lineage>
</organism>
<dbReference type="PANTHER" id="PTHR43061">
    <property type="entry name" value="GTP DIPHOSPHOKINASE RSH1, CHLOROPLASTIC-RELATED"/>
    <property type="match status" value="1"/>
</dbReference>
<dbReference type="Gene3D" id="3.10.20.30">
    <property type="match status" value="1"/>
</dbReference>
<protein>
    <recommendedName>
        <fullName evidence="2">TGS domain-containing protein</fullName>
    </recommendedName>
</protein>
<dbReference type="FunFam" id="3.10.20.30:FF:000002">
    <property type="entry name" value="GTP pyrophosphokinase (RelA/SpoT)"/>
    <property type="match status" value="1"/>
</dbReference>
<dbReference type="InterPro" id="IPR033655">
    <property type="entry name" value="TGS_RelA/SpoT"/>
</dbReference>
<feature type="domain" description="TGS" evidence="2">
    <location>
        <begin position="25"/>
        <end position="86"/>
    </location>
</feature>
<accession>X1TVR5</accession>
<dbReference type="InterPro" id="IPR004095">
    <property type="entry name" value="TGS"/>
</dbReference>
<dbReference type="PROSITE" id="PS51880">
    <property type="entry name" value="TGS"/>
    <property type="match status" value="1"/>
</dbReference>
<comment type="caution">
    <text evidence="3">The sequence shown here is derived from an EMBL/GenBank/DDBJ whole genome shotgun (WGS) entry which is preliminary data.</text>
</comment>
<dbReference type="InterPro" id="IPR012675">
    <property type="entry name" value="Beta-grasp_dom_sf"/>
</dbReference>
<dbReference type="Pfam" id="PF02824">
    <property type="entry name" value="TGS"/>
    <property type="match status" value="1"/>
</dbReference>
<dbReference type="InterPro" id="IPR045600">
    <property type="entry name" value="RelA/SpoT_AH_RIS"/>
</dbReference>
<dbReference type="PANTHER" id="PTHR43061:SF1">
    <property type="entry name" value="GTP DIPHOSPHOKINASE RSH1, CHLOROPLASTIC-RELATED"/>
    <property type="match status" value="1"/>
</dbReference>
<name>X1TVR5_9ZZZZ</name>
<dbReference type="Pfam" id="PF19296">
    <property type="entry name" value="RelA_AH_RIS"/>
    <property type="match status" value="1"/>
</dbReference>
<evidence type="ECO:0000313" key="3">
    <source>
        <dbReference type="EMBL" id="GAJ09433.1"/>
    </source>
</evidence>
<reference evidence="3" key="1">
    <citation type="journal article" date="2014" name="Front. Microbiol.">
        <title>High frequency of phylogenetically diverse reductive dehalogenase-homologous genes in deep subseafloor sedimentary metagenomes.</title>
        <authorList>
            <person name="Kawai M."/>
            <person name="Futagami T."/>
            <person name="Toyoda A."/>
            <person name="Takaki Y."/>
            <person name="Nishi S."/>
            <person name="Hori S."/>
            <person name="Arai W."/>
            <person name="Tsubouchi T."/>
            <person name="Morono Y."/>
            <person name="Uchiyama I."/>
            <person name="Ito T."/>
            <person name="Fujiyama A."/>
            <person name="Inagaki F."/>
            <person name="Takami H."/>
        </authorList>
    </citation>
    <scope>NUCLEOTIDE SEQUENCE</scope>
    <source>
        <strain evidence="3">Expedition CK06-06</strain>
    </source>
</reference>
<evidence type="ECO:0000259" key="2">
    <source>
        <dbReference type="PROSITE" id="PS51880"/>
    </source>
</evidence>
<dbReference type="InterPro" id="IPR012676">
    <property type="entry name" value="TGS-like"/>
</dbReference>
<dbReference type="SUPFAM" id="SSF81271">
    <property type="entry name" value="TGS-like"/>
    <property type="match status" value="1"/>
</dbReference>
<sequence>MIEWHRELSGAEEFLESVKTDIFIDQVFVYTPKGEIKDLPKGATPLDFAYRIHTELGHHCIGAKVNGRLVPLSYQLKNGDVVEIMSAKGDRAPSRDWLNPQLGHVKTSHAREKIRQWFRKQERADNIEHGRQILDKEMRRLGIRLTERGELAKLFKYDSVDDFLAAIGYGGISTHQIAAKLSAQPEPPKALAGVTLPKQTASSVKVLGVGDMLTHLSQCCHPVPGDNIIGYITRSRG</sequence>
<feature type="non-terminal residue" evidence="3">
    <location>
        <position position="237"/>
    </location>
</feature>
<dbReference type="AlphaFoldDB" id="X1TVR5"/>